<dbReference type="RefSeq" id="WP_068147527.1">
    <property type="nucleotide sequence ID" value="NZ_JBHSCR010000002.1"/>
</dbReference>
<proteinExistence type="predicted"/>
<dbReference type="CDD" id="cd04182">
    <property type="entry name" value="GT_2_like_f"/>
    <property type="match status" value="1"/>
</dbReference>
<dbReference type="GO" id="GO:0016740">
    <property type="term" value="F:transferase activity"/>
    <property type="evidence" value="ECO:0007669"/>
    <property type="project" value="UniProtKB-KW"/>
</dbReference>
<dbReference type="InterPro" id="IPR029044">
    <property type="entry name" value="Nucleotide-diphossugar_trans"/>
</dbReference>
<dbReference type="InterPro" id="IPR025877">
    <property type="entry name" value="MobA-like_NTP_Trfase"/>
</dbReference>
<keyword evidence="4" id="KW-1185">Reference proteome</keyword>
<comment type="caution">
    <text evidence="3">The sequence shown here is derived from an EMBL/GenBank/DDBJ whole genome shotgun (WGS) entry which is preliminary data.</text>
</comment>
<dbReference type="Pfam" id="PF12804">
    <property type="entry name" value="NTP_transf_3"/>
    <property type="match status" value="1"/>
</dbReference>
<dbReference type="PANTHER" id="PTHR43777:SF1">
    <property type="entry name" value="MOLYBDENUM COFACTOR CYTIDYLYLTRANSFERASE"/>
    <property type="match status" value="1"/>
</dbReference>
<dbReference type="PIRSF" id="PIRSF036626">
    <property type="entry name" value="MPTBd_MobAlike"/>
    <property type="match status" value="1"/>
</dbReference>
<dbReference type="Proteomes" id="UP001595776">
    <property type="component" value="Unassembled WGS sequence"/>
</dbReference>
<accession>A0ABV8U809</accession>
<dbReference type="SMART" id="SM00852">
    <property type="entry name" value="MoCF_biosynth"/>
    <property type="match status" value="1"/>
</dbReference>
<dbReference type="InterPro" id="IPR001453">
    <property type="entry name" value="MoaB/Mog_dom"/>
</dbReference>
<feature type="domain" description="MoaB/Mog" evidence="2">
    <location>
        <begin position="166"/>
        <end position="294"/>
    </location>
</feature>
<evidence type="ECO:0000256" key="1">
    <source>
        <dbReference type="ARBA" id="ARBA00022842"/>
    </source>
</evidence>
<evidence type="ECO:0000313" key="4">
    <source>
        <dbReference type="Proteomes" id="UP001595776"/>
    </source>
</evidence>
<dbReference type="SUPFAM" id="SSF53448">
    <property type="entry name" value="Nucleotide-diphospho-sugar transferases"/>
    <property type="match status" value="1"/>
</dbReference>
<dbReference type="PANTHER" id="PTHR43777">
    <property type="entry name" value="MOLYBDENUM COFACTOR CYTIDYLYLTRANSFERASE"/>
    <property type="match status" value="1"/>
</dbReference>
<dbReference type="Gene3D" id="3.90.550.10">
    <property type="entry name" value="Spore Coat Polysaccharide Biosynthesis Protein SpsA, Chain A"/>
    <property type="match status" value="1"/>
</dbReference>
<sequence>MEFREISTQEAEGWSLAHSVRAGDKKLPKGLTLTADHIAALSAQGISRLYAFRLDKDDIPEDEAAGAVARQVAGPGLKLGLSTRGRCNLHAVQAGLLLAPAALNSVNEADEAIALSTLPDFAPVAEGQLVATAKIIPYAVKRASLDRVSALEGKLSVAPFLPFKAHLLATGQELSDKAYRMTENRLSGLQGTIEAHTSCGHTVKALGAALKHAADQTPDLLLILGLSAISDRRDVIPAALEAAGGEIISLGMPVDPGNLLMLGSLKGITVIGLPGCARSPALNGLDWVLERFAARLPIGRDHIAGMGVGGLLKETPYRPEPRAPLHAQGQIQVQPIVLAAGRSSRSGAQNKLLSRMNGHSVIRQSLSAITQAAFSPPIVVTGHEGDAVEAALSGMKYRRLHNDGFQTGMASSLKMGLAEMPESAEFACVCLGDMPFVKPETLQALWQAGRRLSEFKIFIPTFNGKRGNPVLWHRDMVDMLMTVEGDKGGRHLIHDQEALVCEVPVDDPGILIDLDTPEALAQFGATPD</sequence>
<dbReference type="EMBL" id="JBHSCR010000002">
    <property type="protein sequence ID" value="MFC4346995.1"/>
    <property type="molecule type" value="Genomic_DNA"/>
</dbReference>
<protein>
    <submittedName>
        <fullName evidence="3">NTP transferase domain-containing protein</fullName>
    </submittedName>
</protein>
<evidence type="ECO:0000313" key="3">
    <source>
        <dbReference type="EMBL" id="MFC4346995.1"/>
    </source>
</evidence>
<dbReference type="InterPro" id="IPR036425">
    <property type="entry name" value="MoaB/Mog-like_dom_sf"/>
</dbReference>
<dbReference type="CDD" id="cd03522">
    <property type="entry name" value="MoeA_like"/>
    <property type="match status" value="1"/>
</dbReference>
<keyword evidence="3" id="KW-0808">Transferase</keyword>
<dbReference type="SUPFAM" id="SSF53218">
    <property type="entry name" value="Molybdenum cofactor biosynthesis proteins"/>
    <property type="match status" value="1"/>
</dbReference>
<dbReference type="InterPro" id="IPR012184">
    <property type="entry name" value="Bifunc_Mopterin-bd"/>
</dbReference>
<keyword evidence="1" id="KW-0460">Magnesium</keyword>
<reference evidence="4" key="1">
    <citation type="journal article" date="2019" name="Int. J. Syst. Evol. Microbiol.">
        <title>The Global Catalogue of Microorganisms (GCM) 10K type strain sequencing project: providing services to taxonomists for standard genome sequencing and annotation.</title>
        <authorList>
            <consortium name="The Broad Institute Genomics Platform"/>
            <consortium name="The Broad Institute Genome Sequencing Center for Infectious Disease"/>
            <person name="Wu L."/>
            <person name="Ma J."/>
        </authorList>
    </citation>
    <scope>NUCLEOTIDE SEQUENCE [LARGE SCALE GENOMIC DNA]</scope>
    <source>
        <strain evidence="4">CGMCC 1.15304</strain>
    </source>
</reference>
<name>A0ABV8U809_9PROT</name>
<dbReference type="Gene3D" id="3.40.980.10">
    <property type="entry name" value="MoaB/Mog-like domain"/>
    <property type="match status" value="1"/>
</dbReference>
<evidence type="ECO:0000259" key="2">
    <source>
        <dbReference type="SMART" id="SM00852"/>
    </source>
</evidence>
<organism evidence="3 4">
    <name type="scientific">Kordiimonas lipolytica</name>
    <dbReference type="NCBI Taxonomy" id="1662421"/>
    <lineage>
        <taxon>Bacteria</taxon>
        <taxon>Pseudomonadati</taxon>
        <taxon>Pseudomonadota</taxon>
        <taxon>Alphaproteobacteria</taxon>
        <taxon>Kordiimonadales</taxon>
        <taxon>Kordiimonadaceae</taxon>
        <taxon>Kordiimonas</taxon>
    </lineage>
</organism>
<gene>
    <name evidence="3" type="ORF">ACFO5Q_03985</name>
</gene>